<dbReference type="EMBL" id="LAZR01038749">
    <property type="protein sequence ID" value="KKL18755.1"/>
    <property type="molecule type" value="Genomic_DNA"/>
</dbReference>
<organism evidence="1">
    <name type="scientific">marine sediment metagenome</name>
    <dbReference type="NCBI Taxonomy" id="412755"/>
    <lineage>
        <taxon>unclassified sequences</taxon>
        <taxon>metagenomes</taxon>
        <taxon>ecological metagenomes</taxon>
    </lineage>
</organism>
<sequence>MKFIDLRRESKVTDEDNQKIKVKIVSHEEIEERMKRYLLYMKGEGDLEEPIHEPLIILPGEYSRFIESHKDEKCEGEKVK</sequence>
<accession>A0A0F9BAS9</accession>
<gene>
    <name evidence="1" type="ORF">LCGC14_2472340</name>
</gene>
<dbReference type="AlphaFoldDB" id="A0A0F9BAS9"/>
<evidence type="ECO:0000313" key="1">
    <source>
        <dbReference type="EMBL" id="KKL18755.1"/>
    </source>
</evidence>
<comment type="caution">
    <text evidence="1">The sequence shown here is derived from an EMBL/GenBank/DDBJ whole genome shotgun (WGS) entry which is preliminary data.</text>
</comment>
<protein>
    <submittedName>
        <fullName evidence="1">Uncharacterized protein</fullName>
    </submittedName>
</protein>
<proteinExistence type="predicted"/>
<reference evidence="1" key="1">
    <citation type="journal article" date="2015" name="Nature">
        <title>Complex archaea that bridge the gap between prokaryotes and eukaryotes.</title>
        <authorList>
            <person name="Spang A."/>
            <person name="Saw J.H."/>
            <person name="Jorgensen S.L."/>
            <person name="Zaremba-Niedzwiedzka K."/>
            <person name="Martijn J."/>
            <person name="Lind A.E."/>
            <person name="van Eijk R."/>
            <person name="Schleper C."/>
            <person name="Guy L."/>
            <person name="Ettema T.J."/>
        </authorList>
    </citation>
    <scope>NUCLEOTIDE SEQUENCE</scope>
</reference>
<name>A0A0F9BAS9_9ZZZZ</name>